<keyword evidence="3 8" id="KW-0641">Proline biosynthesis</keyword>
<proteinExistence type="inferred from homology"/>
<protein>
    <recommendedName>
        <fullName evidence="8">Glutamate 5-kinase</fullName>
        <ecNumber evidence="8">2.7.2.11</ecNumber>
    </recommendedName>
    <alternativeName>
        <fullName evidence="8">Gamma-glutamyl kinase</fullName>
        <shortName evidence="8">GK</shortName>
    </alternativeName>
</protein>
<dbReference type="Pfam" id="PF00696">
    <property type="entry name" value="AA_kinase"/>
    <property type="match status" value="1"/>
</dbReference>
<feature type="binding site" evidence="8">
    <location>
        <begin position="211"/>
        <end position="217"/>
    </location>
    <ligand>
        <name>ATP</name>
        <dbReference type="ChEBI" id="CHEBI:30616"/>
    </ligand>
</feature>
<dbReference type="InterPro" id="IPR001057">
    <property type="entry name" value="Glu/AcGlu_kinase"/>
</dbReference>
<evidence type="ECO:0000256" key="3">
    <source>
        <dbReference type="ARBA" id="ARBA00022650"/>
    </source>
</evidence>
<comment type="pathway">
    <text evidence="8">Amino-acid biosynthesis; L-proline biosynthesis; L-glutamate 5-semialdehyde from L-glutamate: step 1/2.</text>
</comment>
<dbReference type="SUPFAM" id="SSF53633">
    <property type="entry name" value="Carbamate kinase-like"/>
    <property type="match status" value="1"/>
</dbReference>
<comment type="function">
    <text evidence="8">Catalyzes the transfer of a phosphate group to glutamate to form L-glutamate 5-phosphate.</text>
</comment>
<dbReference type="PROSITE" id="PS00902">
    <property type="entry name" value="GLUTAMATE_5_KINASE"/>
    <property type="match status" value="1"/>
</dbReference>
<comment type="caution">
    <text evidence="10">The sequence shown here is derived from an EMBL/GenBank/DDBJ whole genome shotgun (WGS) entry which is preliminary data.</text>
</comment>
<dbReference type="Proteomes" id="UP000032483">
    <property type="component" value="Unassembled WGS sequence"/>
</dbReference>
<dbReference type="GO" id="GO:0055129">
    <property type="term" value="P:L-proline biosynthetic process"/>
    <property type="evidence" value="ECO:0007669"/>
    <property type="project" value="UniProtKB-UniRule"/>
</dbReference>
<evidence type="ECO:0000256" key="8">
    <source>
        <dbReference type="HAMAP-Rule" id="MF_00456"/>
    </source>
</evidence>
<dbReference type="EMBL" id="JXXK01000007">
    <property type="protein sequence ID" value="KJF40425.1"/>
    <property type="molecule type" value="Genomic_DNA"/>
</dbReference>
<dbReference type="InterPro" id="IPR041739">
    <property type="entry name" value="G5K_ProB"/>
</dbReference>
<evidence type="ECO:0000313" key="10">
    <source>
        <dbReference type="EMBL" id="KJF40425.1"/>
    </source>
</evidence>
<evidence type="ECO:0000256" key="1">
    <source>
        <dbReference type="ARBA" id="ARBA00022490"/>
    </source>
</evidence>
<evidence type="ECO:0000313" key="11">
    <source>
        <dbReference type="Proteomes" id="UP000032483"/>
    </source>
</evidence>
<dbReference type="InterPro" id="IPR005715">
    <property type="entry name" value="Glu_5kinase/COase_Synthase"/>
</dbReference>
<evidence type="ECO:0000259" key="9">
    <source>
        <dbReference type="Pfam" id="PF00696"/>
    </source>
</evidence>
<feature type="binding site" evidence="8">
    <location>
        <position position="46"/>
    </location>
    <ligand>
        <name>substrate</name>
    </ligand>
</feature>
<sequence length="261" mass="27414">MRVVVKVGTSTLAHKTGCLNIRLVETLCKTLADLQNAGHQIVLVSSGAIGMGVGKLQLGARPSDMATKQAAAAVGQCELMYTYDKLFTEYNHTVAQVLLTAADIEDKMRRHNVETTLQRLLQLGAIPVINENDTVSTAEIAEVSTLGDNDTLASIVAVSVEADLLVLLSDIEGLYTADPHKDPDAVLIREVAAITPDIEALAGGAGSGQGTGGMVTKLRAARRVTQQGIPMVIANGADPLCLYDIVEGKPVGTRFLGNAQA</sequence>
<reference evidence="10" key="1">
    <citation type="submission" date="2015-02" db="EMBL/GenBank/DDBJ databases">
        <title>A novel member of the family Ruminococcaceae isolated from human feces.</title>
        <authorList>
            <person name="Shkoporov A.N."/>
            <person name="Chaplin A.V."/>
            <person name="Motuzova O.V."/>
            <person name="Kafarskaia L.I."/>
            <person name="Khokhlova E.V."/>
            <person name="Efimov B.A."/>
        </authorList>
    </citation>
    <scope>NUCLEOTIDE SEQUENCE [LARGE SCALE GENOMIC DNA]</scope>
    <source>
        <strain evidence="10">585-1</strain>
    </source>
</reference>
<dbReference type="FunFam" id="3.40.1160.10:FF:000018">
    <property type="entry name" value="Glutamate 5-kinase"/>
    <property type="match status" value="1"/>
</dbReference>
<dbReference type="PANTHER" id="PTHR43654">
    <property type="entry name" value="GLUTAMATE 5-KINASE"/>
    <property type="match status" value="1"/>
</dbReference>
<dbReference type="PRINTS" id="PR00474">
    <property type="entry name" value="GLU5KINASE"/>
</dbReference>
<dbReference type="AlphaFoldDB" id="A0A0D8J0D4"/>
<dbReference type="PANTHER" id="PTHR43654:SF1">
    <property type="entry name" value="ISOPENTENYL PHOSPHATE KINASE"/>
    <property type="match status" value="1"/>
</dbReference>
<dbReference type="CDD" id="cd04242">
    <property type="entry name" value="AAK_G5K_ProB"/>
    <property type="match status" value="1"/>
</dbReference>
<keyword evidence="2 8" id="KW-0028">Amino-acid biosynthesis</keyword>
<evidence type="ECO:0000256" key="2">
    <source>
        <dbReference type="ARBA" id="ARBA00022605"/>
    </source>
</evidence>
<dbReference type="GeneID" id="42856381"/>
<dbReference type="EC" id="2.7.2.11" evidence="8"/>
<evidence type="ECO:0000256" key="6">
    <source>
        <dbReference type="ARBA" id="ARBA00022777"/>
    </source>
</evidence>
<evidence type="ECO:0000256" key="4">
    <source>
        <dbReference type="ARBA" id="ARBA00022679"/>
    </source>
</evidence>
<dbReference type="HAMAP" id="MF_00456">
    <property type="entry name" value="ProB"/>
    <property type="match status" value="1"/>
</dbReference>
<dbReference type="RefSeq" id="WP_050005050.1">
    <property type="nucleotide sequence ID" value="NZ_CAOJUJ010000035.1"/>
</dbReference>
<keyword evidence="11" id="KW-1185">Reference proteome</keyword>
<comment type="similarity">
    <text evidence="8">Belongs to the glutamate 5-kinase family.</text>
</comment>
<dbReference type="UniPathway" id="UPA00098">
    <property type="reaction ID" value="UER00359"/>
</dbReference>
<keyword evidence="6 8" id="KW-0418">Kinase</keyword>
<dbReference type="InterPro" id="IPR019797">
    <property type="entry name" value="Glutamate_5-kinase_CS"/>
</dbReference>
<feature type="domain" description="Aspartate/glutamate/uridylate kinase" evidence="9">
    <location>
        <begin position="1"/>
        <end position="235"/>
    </location>
</feature>
<feature type="binding site" evidence="8">
    <location>
        <position position="133"/>
    </location>
    <ligand>
        <name>substrate</name>
    </ligand>
</feature>
<keyword evidence="4 8" id="KW-0808">Transferase</keyword>
<dbReference type="Gene3D" id="3.40.1160.10">
    <property type="entry name" value="Acetylglutamate kinase-like"/>
    <property type="match status" value="1"/>
</dbReference>
<feature type="binding site" evidence="8">
    <location>
        <begin position="169"/>
        <end position="170"/>
    </location>
    <ligand>
        <name>ATP</name>
        <dbReference type="ChEBI" id="CHEBI:30616"/>
    </ligand>
</feature>
<feature type="binding site" evidence="8">
    <location>
        <position position="149"/>
    </location>
    <ligand>
        <name>substrate</name>
    </ligand>
</feature>
<dbReference type="InterPro" id="IPR036393">
    <property type="entry name" value="AceGlu_kinase-like_sf"/>
</dbReference>
<dbReference type="GO" id="GO:0005524">
    <property type="term" value="F:ATP binding"/>
    <property type="evidence" value="ECO:0007669"/>
    <property type="project" value="UniProtKB-KW"/>
</dbReference>
<keyword evidence="1 8" id="KW-0963">Cytoplasm</keyword>
<dbReference type="PATRIC" id="fig|1550024.3.peg.1601"/>
<dbReference type="PIRSF" id="PIRSF000729">
    <property type="entry name" value="GK"/>
    <property type="match status" value="1"/>
</dbReference>
<dbReference type="GO" id="GO:0004349">
    <property type="term" value="F:glutamate 5-kinase activity"/>
    <property type="evidence" value="ECO:0007669"/>
    <property type="project" value="UniProtKB-UniRule"/>
</dbReference>
<comment type="subcellular location">
    <subcellularLocation>
        <location evidence="8">Cytoplasm</location>
    </subcellularLocation>
</comment>
<keyword evidence="7 8" id="KW-0067">ATP-binding</keyword>
<feature type="binding site" evidence="8">
    <location>
        <position position="6"/>
    </location>
    <ligand>
        <name>ATP</name>
        <dbReference type="ChEBI" id="CHEBI:30616"/>
    </ligand>
</feature>
<evidence type="ECO:0000256" key="5">
    <source>
        <dbReference type="ARBA" id="ARBA00022741"/>
    </source>
</evidence>
<organism evidence="10 11">
    <name type="scientific">Ruthenibacterium lactatiformans</name>
    <dbReference type="NCBI Taxonomy" id="1550024"/>
    <lineage>
        <taxon>Bacteria</taxon>
        <taxon>Bacillati</taxon>
        <taxon>Bacillota</taxon>
        <taxon>Clostridia</taxon>
        <taxon>Eubacteriales</taxon>
        <taxon>Oscillospiraceae</taxon>
        <taxon>Ruthenibacterium</taxon>
    </lineage>
</organism>
<accession>A0A0D8J0D4</accession>
<gene>
    <name evidence="8" type="primary">proB</name>
    <name evidence="10" type="ORF">TQ39_07110</name>
</gene>
<dbReference type="NCBIfam" id="TIGR01027">
    <property type="entry name" value="proB"/>
    <property type="match status" value="1"/>
</dbReference>
<name>A0A0D8J0D4_9FIRM</name>
<dbReference type="InterPro" id="IPR011529">
    <property type="entry name" value="Glu_5kinase"/>
</dbReference>
<dbReference type="GO" id="GO:0005829">
    <property type="term" value="C:cytosol"/>
    <property type="evidence" value="ECO:0007669"/>
    <property type="project" value="TreeGrafter"/>
</dbReference>
<comment type="catalytic activity">
    <reaction evidence="8">
        <text>L-glutamate + ATP = L-glutamyl 5-phosphate + ADP</text>
        <dbReference type="Rhea" id="RHEA:14877"/>
        <dbReference type="ChEBI" id="CHEBI:29985"/>
        <dbReference type="ChEBI" id="CHEBI:30616"/>
        <dbReference type="ChEBI" id="CHEBI:58274"/>
        <dbReference type="ChEBI" id="CHEBI:456216"/>
        <dbReference type="EC" id="2.7.2.11"/>
    </reaction>
</comment>
<keyword evidence="5 8" id="KW-0547">Nucleotide-binding</keyword>
<evidence type="ECO:0000256" key="7">
    <source>
        <dbReference type="ARBA" id="ARBA00022840"/>
    </source>
</evidence>
<dbReference type="InterPro" id="IPR001048">
    <property type="entry name" value="Asp/Glu/Uridylate_kinase"/>
</dbReference>